<proteinExistence type="predicted"/>
<evidence type="ECO:0000256" key="6">
    <source>
        <dbReference type="SAM" id="MobiDB-lite"/>
    </source>
</evidence>
<organism evidence="10 11">
    <name type="scientific">Tegillarca granosa</name>
    <name type="common">Malaysian cockle</name>
    <name type="synonym">Anadara granosa</name>
    <dbReference type="NCBI Taxonomy" id="220873"/>
    <lineage>
        <taxon>Eukaryota</taxon>
        <taxon>Metazoa</taxon>
        <taxon>Spiralia</taxon>
        <taxon>Lophotrochozoa</taxon>
        <taxon>Mollusca</taxon>
        <taxon>Bivalvia</taxon>
        <taxon>Autobranchia</taxon>
        <taxon>Pteriomorphia</taxon>
        <taxon>Arcoida</taxon>
        <taxon>Arcoidea</taxon>
        <taxon>Arcidae</taxon>
        <taxon>Tegillarca</taxon>
    </lineage>
</organism>
<keyword evidence="3 7" id="KW-1133">Transmembrane helix</keyword>
<dbReference type="SMART" id="SM00539">
    <property type="entry name" value="NIDO"/>
    <property type="match status" value="1"/>
</dbReference>
<feature type="domain" description="AMOP" evidence="8">
    <location>
        <begin position="621"/>
        <end position="770"/>
    </location>
</feature>
<dbReference type="InterPro" id="IPR005533">
    <property type="entry name" value="AMOP_dom"/>
</dbReference>
<evidence type="ECO:0000313" key="10">
    <source>
        <dbReference type="EMBL" id="KAJ8297808.1"/>
    </source>
</evidence>
<dbReference type="Proteomes" id="UP001217089">
    <property type="component" value="Unassembled WGS sequence"/>
</dbReference>
<keyword evidence="5" id="KW-1015">Disulfide bond</keyword>
<evidence type="ECO:0000256" key="2">
    <source>
        <dbReference type="ARBA" id="ARBA00022692"/>
    </source>
</evidence>
<feature type="region of interest" description="Disordered" evidence="6">
    <location>
        <begin position="1113"/>
        <end position="1139"/>
    </location>
</feature>
<comment type="caution">
    <text evidence="10">The sequence shown here is derived from an EMBL/GenBank/DDBJ whole genome shotgun (WGS) entry which is preliminary data.</text>
</comment>
<evidence type="ECO:0000256" key="5">
    <source>
        <dbReference type="ARBA" id="ARBA00023157"/>
    </source>
</evidence>
<feature type="domain" description="NIDO" evidence="9">
    <location>
        <begin position="177"/>
        <end position="327"/>
    </location>
</feature>
<dbReference type="InterPro" id="IPR051495">
    <property type="entry name" value="Epithelial_Barrier/Signaling"/>
</dbReference>
<dbReference type="PROSITE" id="PS51220">
    <property type="entry name" value="NIDO"/>
    <property type="match status" value="1"/>
</dbReference>
<feature type="compositionally biased region" description="Basic and acidic residues" evidence="6">
    <location>
        <begin position="1114"/>
        <end position="1139"/>
    </location>
</feature>
<dbReference type="EMBL" id="JARBDR010000923">
    <property type="protein sequence ID" value="KAJ8297808.1"/>
    <property type="molecule type" value="Genomic_DNA"/>
</dbReference>
<protein>
    <submittedName>
        <fullName evidence="10">Uncharacterized protein</fullName>
    </submittedName>
</protein>
<dbReference type="Pfam" id="PF06119">
    <property type="entry name" value="NIDO"/>
    <property type="match status" value="1"/>
</dbReference>
<keyword evidence="11" id="KW-1185">Reference proteome</keyword>
<reference evidence="10 11" key="1">
    <citation type="submission" date="2022-12" db="EMBL/GenBank/DDBJ databases">
        <title>Chromosome-level genome of Tegillarca granosa.</title>
        <authorList>
            <person name="Kim J."/>
        </authorList>
    </citation>
    <scope>NUCLEOTIDE SEQUENCE [LARGE SCALE GENOMIC DNA]</scope>
    <source>
        <strain evidence="10">Teg-2019</strain>
        <tissue evidence="10">Adductor muscle</tissue>
    </source>
</reference>
<dbReference type="PANTHER" id="PTHR13802">
    <property type="entry name" value="MUCIN 4-RELATED"/>
    <property type="match status" value="1"/>
</dbReference>
<evidence type="ECO:0000256" key="3">
    <source>
        <dbReference type="ARBA" id="ARBA00022989"/>
    </source>
</evidence>
<gene>
    <name evidence="10" type="ORF">KUTeg_024339</name>
</gene>
<dbReference type="PANTHER" id="PTHR13802:SF52">
    <property type="entry name" value="MUCIN-4"/>
    <property type="match status" value="1"/>
</dbReference>
<evidence type="ECO:0000259" key="8">
    <source>
        <dbReference type="PROSITE" id="PS50856"/>
    </source>
</evidence>
<sequence length="1139" mass="127310">MITGSRNSALDTKKAADWASQMRSFMQPVRSCGLLNVPRSTKSNYNYTLGSTITVTGCKKGALSGDPTYTCASIGNMTQMWSPSVTATCQAKSPLFDYGTDKIKVDENNKHHINLRLQSAGLQFPFYGTKYDDLYISKDGMIGFTEDIRYSNVDPGSTKILRVDLPFIAPFRYDGLGLGETLANGNAYSGHIYYKVLTGDMNEELKNISEIIRYSVVGASEFNASWGLVVTWKDVVSRADAQNCPSNQKPCPTNTFQAVVSTDGESTYAIFNYEKMDIGPPTKFQAGFNAGWGRGWTEIMQPSKLANANNQSGSDVDGRYIYKISEEDIIWGGCQSDGPLEIYPNYAGMLGGSMIEFSGLCLRPTDHIMCKFGSGSMAQTSVGHYINKMKGRCAVPTLSEIGLIQMSVSIDGGNRYDRSTSITIGKDLKLFFRLKNKLENFLASLLLKQLKCLKIVCIMDKVKFLMIITSLWIYLLLFVLDFIFFLFCALPARTHQYIKTSDDWLTLSPSILTVTWGNTSLLSSSKNAQININLVGYRETQNEIKWQRLTTLGKNISLEDKSYSFDASSNGCRDDFCGLYDIGFLEVSLVEENKANLYRAFNSKFMPLGWYNNRNMVDKYGDNWPSKKCSSWYEKDSLSTKWKENMINCPCNLKQAIIDIGRFQAATGCNMFESNKCKYHEGSVHCVRSVQHTDEGAGNQCCYDKDGLLRYAADTFKGSSSDRGHDFGAYPYKSFGKVPQASHWVHDIAPLFDCCIWTDFKDCDMYMDLRPTIGCSGYKAPSAAAIYGQGHVTTLMGEKFRMCNEGDFILLQGQNFKVQGRFQFSANLGPHQKQSVVFTHVAVKTNEETIEIRLRHPSLDKSGTLLDVLVNDKYTYFKTKSMMWQDFKYSSLVCSQGDKMHANFTIMMKNGIGIQVADKLNIMFLTVLIPQSLKDSVNGILAHLGSNTNHDHRGIRNQQESIIKYAIFPDNTTNLCSETLDPTTNEHYCDNNSECKTDIRITGDVQAALYTKEASFWISATRSILENPVRTCGYIDIPRSTKSSYNYTLGSTVEITGCRKGSLKGPTTYTCEATTGAVEQANVGMIVVIVIAVVVLLIIIIAIVCCIKRRGKSEKRDVAKPEERNYDASYSEVKKQEEP</sequence>
<dbReference type="SMART" id="SM00723">
    <property type="entry name" value="AMOP"/>
    <property type="match status" value="1"/>
</dbReference>
<evidence type="ECO:0000256" key="4">
    <source>
        <dbReference type="ARBA" id="ARBA00023136"/>
    </source>
</evidence>
<dbReference type="PROSITE" id="PS50856">
    <property type="entry name" value="AMOP"/>
    <property type="match status" value="1"/>
</dbReference>
<comment type="subcellular location">
    <subcellularLocation>
        <location evidence="1">Membrane</location>
    </subcellularLocation>
</comment>
<keyword evidence="2 7" id="KW-0812">Transmembrane</keyword>
<evidence type="ECO:0000313" key="11">
    <source>
        <dbReference type="Proteomes" id="UP001217089"/>
    </source>
</evidence>
<keyword evidence="4 7" id="KW-0472">Membrane</keyword>
<evidence type="ECO:0000256" key="1">
    <source>
        <dbReference type="ARBA" id="ARBA00004370"/>
    </source>
</evidence>
<evidence type="ECO:0000256" key="7">
    <source>
        <dbReference type="SAM" id="Phobius"/>
    </source>
</evidence>
<name>A0ABQ9E3D6_TEGGR</name>
<feature type="transmembrane region" description="Helical" evidence="7">
    <location>
        <begin position="1083"/>
        <end position="1107"/>
    </location>
</feature>
<feature type="transmembrane region" description="Helical" evidence="7">
    <location>
        <begin position="464"/>
        <end position="487"/>
    </location>
</feature>
<accession>A0ABQ9E3D6</accession>
<dbReference type="Pfam" id="PF03782">
    <property type="entry name" value="AMOP"/>
    <property type="match status" value="1"/>
</dbReference>
<evidence type="ECO:0000259" key="9">
    <source>
        <dbReference type="PROSITE" id="PS51220"/>
    </source>
</evidence>
<dbReference type="InterPro" id="IPR003886">
    <property type="entry name" value="NIDO_dom"/>
</dbReference>